<accession>A0A0K8TGA9</accession>
<feature type="compositionally biased region" description="Pro residues" evidence="1">
    <location>
        <begin position="267"/>
        <end position="287"/>
    </location>
</feature>
<feature type="non-terminal residue" evidence="2">
    <location>
        <position position="1"/>
    </location>
</feature>
<evidence type="ECO:0000256" key="1">
    <source>
        <dbReference type="SAM" id="MobiDB-lite"/>
    </source>
</evidence>
<dbReference type="AlphaFoldDB" id="A0A0K8TGA9"/>
<feature type="compositionally biased region" description="Polar residues" evidence="1">
    <location>
        <begin position="326"/>
        <end position="336"/>
    </location>
</feature>
<feature type="compositionally biased region" description="Basic and acidic residues" evidence="1">
    <location>
        <begin position="247"/>
        <end position="258"/>
    </location>
</feature>
<proteinExistence type="predicted"/>
<reference evidence="2" key="1">
    <citation type="submission" date="2014-09" db="EMBL/GenBank/DDBJ databases">
        <authorList>
            <person name="Magalhaes I.L.F."/>
            <person name="Oliveira U."/>
            <person name="Santos F.R."/>
            <person name="Vidigal T.H.D.A."/>
            <person name="Brescovit A.D."/>
            <person name="Santos A.J."/>
        </authorList>
    </citation>
    <scope>NUCLEOTIDE SEQUENCE</scope>
</reference>
<feature type="region of interest" description="Disordered" evidence="1">
    <location>
        <begin position="158"/>
        <end position="348"/>
    </location>
</feature>
<feature type="compositionally biased region" description="Polar residues" evidence="1">
    <location>
        <begin position="158"/>
        <end position="176"/>
    </location>
</feature>
<feature type="compositionally biased region" description="Basic and acidic residues" evidence="1">
    <location>
        <begin position="204"/>
        <end position="219"/>
    </location>
</feature>
<evidence type="ECO:0000313" key="2">
    <source>
        <dbReference type="EMBL" id="JAG64190.1"/>
    </source>
</evidence>
<protein>
    <submittedName>
        <fullName evidence="2">Uncharacterized protein</fullName>
    </submittedName>
</protein>
<organism evidence="2">
    <name type="scientific">Lygus hesperus</name>
    <name type="common">Western plant bug</name>
    <dbReference type="NCBI Taxonomy" id="30085"/>
    <lineage>
        <taxon>Eukaryota</taxon>
        <taxon>Metazoa</taxon>
        <taxon>Ecdysozoa</taxon>
        <taxon>Arthropoda</taxon>
        <taxon>Hexapoda</taxon>
        <taxon>Insecta</taxon>
        <taxon>Pterygota</taxon>
        <taxon>Neoptera</taxon>
        <taxon>Paraneoptera</taxon>
        <taxon>Hemiptera</taxon>
        <taxon>Heteroptera</taxon>
        <taxon>Panheteroptera</taxon>
        <taxon>Cimicomorpha</taxon>
        <taxon>Miridae</taxon>
        <taxon>Mirini</taxon>
        <taxon>Lygus</taxon>
    </lineage>
</organism>
<feature type="compositionally biased region" description="Basic and acidic residues" evidence="1">
    <location>
        <begin position="337"/>
        <end position="348"/>
    </location>
</feature>
<feature type="compositionally biased region" description="Basic residues" evidence="1">
    <location>
        <begin position="184"/>
        <end position="194"/>
    </location>
</feature>
<dbReference type="EMBL" id="GBRD01001631">
    <property type="protein sequence ID" value="JAG64190.1"/>
    <property type="molecule type" value="Transcribed_RNA"/>
</dbReference>
<sequence>PEVMKGRPRHWLNPHYQRSETEASTCRSHHSYCQNFSSSISLRTESSMKKVESRVRSILTGLPKSWAKLNTLTNSLTSILTSRSEPKDEKEVVMEGVLPTTKASLMSFLKGMGLRPKVELVGQETIISADMSVIHDESLKRRFLDVIKMQVIETPAATNANSNIETSEPSFSSMHVPTQDDKKNHHHFGRKRHKSTDSLAPEQFKPDKPEDPHRRRQEVPRTSIDSLPPGPFKPDKPHGTLPPGPYRTEKQIRRESAMRRTSKPKPGELPPGPFLPEHPGEPLPPGSFKPRKSGADDLPPVPWGPKKKRGSAMSKKSNHEDEHNLSQKSVESQSQTSHEEHHDGTRRM</sequence>
<name>A0A0K8TGA9_LYGHE</name>